<keyword evidence="2" id="KW-1185">Reference proteome</keyword>
<proteinExistence type="predicted"/>
<dbReference type="GO" id="GO:0005634">
    <property type="term" value="C:nucleus"/>
    <property type="evidence" value="ECO:0007669"/>
    <property type="project" value="TreeGrafter"/>
</dbReference>
<name>A0AAV7EHF9_ARIFI</name>
<protein>
    <recommendedName>
        <fullName evidence="3">F-box protein</fullName>
    </recommendedName>
</protein>
<organism evidence="1 2">
    <name type="scientific">Aristolochia fimbriata</name>
    <name type="common">White veined hardy Dutchman's pipe vine</name>
    <dbReference type="NCBI Taxonomy" id="158543"/>
    <lineage>
        <taxon>Eukaryota</taxon>
        <taxon>Viridiplantae</taxon>
        <taxon>Streptophyta</taxon>
        <taxon>Embryophyta</taxon>
        <taxon>Tracheophyta</taxon>
        <taxon>Spermatophyta</taxon>
        <taxon>Magnoliopsida</taxon>
        <taxon>Magnoliidae</taxon>
        <taxon>Piperales</taxon>
        <taxon>Aristolochiaceae</taxon>
        <taxon>Aristolochia</taxon>
    </lineage>
</organism>
<accession>A0AAV7EHF9</accession>
<dbReference type="PANTHER" id="PTHR47149">
    <property type="entry name" value="F-BOX PROTEIN RMF"/>
    <property type="match status" value="1"/>
</dbReference>
<reference evidence="1 2" key="1">
    <citation type="submission" date="2021-07" db="EMBL/GenBank/DDBJ databases">
        <title>The Aristolochia fimbriata genome: insights into angiosperm evolution, floral development and chemical biosynthesis.</title>
        <authorList>
            <person name="Jiao Y."/>
        </authorList>
    </citation>
    <scope>NUCLEOTIDE SEQUENCE [LARGE SCALE GENOMIC DNA]</scope>
    <source>
        <strain evidence="1">IBCAS-2021</strain>
        <tissue evidence="1">Leaf</tissue>
    </source>
</reference>
<gene>
    <name evidence="1" type="ORF">H6P81_014411</name>
</gene>
<dbReference type="InterPro" id="IPR036047">
    <property type="entry name" value="F-box-like_dom_sf"/>
</dbReference>
<sequence>MKRSNVMRRDASISSCTSPRVVLSHSCFTRYDEDIWTEIAKYLDGKCLVKLGMTNRWFHELMKDESIWKYACLRDLQVPEPRKVGFKWSQLYASTFDGSHSYTFLLSEKHIDWIRIGAFVFDSREALLTEHITSPVKIPRGRSTKEMVEKHGACILKNIKPGVWIADLQLVRCPVCNLDTCEGTMQTLDTRHMELFLHEEYKSGTWNYEEIGSHKIHKRCKGATGGIFDTKFLECPSTSDLLNLKSWNGDSSDWQPKARITLHAVAVNTNLQENEGIQVKYHAMRNGPDGEVVSIRVSQQLI</sequence>
<dbReference type="EMBL" id="JAINDJ010000005">
    <property type="protein sequence ID" value="KAG9448283.1"/>
    <property type="molecule type" value="Genomic_DNA"/>
</dbReference>
<dbReference type="GO" id="GO:0061458">
    <property type="term" value="P:reproductive system development"/>
    <property type="evidence" value="ECO:0007669"/>
    <property type="project" value="TreeGrafter"/>
</dbReference>
<evidence type="ECO:0000313" key="2">
    <source>
        <dbReference type="Proteomes" id="UP000825729"/>
    </source>
</evidence>
<evidence type="ECO:0008006" key="3">
    <source>
        <dbReference type="Google" id="ProtNLM"/>
    </source>
</evidence>
<evidence type="ECO:0000313" key="1">
    <source>
        <dbReference type="EMBL" id="KAG9448283.1"/>
    </source>
</evidence>
<comment type="caution">
    <text evidence="1">The sequence shown here is derived from an EMBL/GenBank/DDBJ whole genome shotgun (WGS) entry which is preliminary data.</text>
</comment>
<dbReference type="PANTHER" id="PTHR47149:SF1">
    <property type="entry name" value="F-BOX PROTEIN RMF"/>
    <property type="match status" value="1"/>
</dbReference>
<dbReference type="SUPFAM" id="SSF81383">
    <property type="entry name" value="F-box domain"/>
    <property type="match status" value="1"/>
</dbReference>
<dbReference type="Gene3D" id="1.20.1280.50">
    <property type="match status" value="1"/>
</dbReference>
<dbReference type="Proteomes" id="UP000825729">
    <property type="component" value="Unassembled WGS sequence"/>
</dbReference>
<dbReference type="AlphaFoldDB" id="A0AAV7EHF9"/>